<organism evidence="1">
    <name type="scientific">uncultured Caudovirales phage</name>
    <dbReference type="NCBI Taxonomy" id="2100421"/>
    <lineage>
        <taxon>Viruses</taxon>
        <taxon>Duplodnaviria</taxon>
        <taxon>Heunggongvirae</taxon>
        <taxon>Uroviricota</taxon>
        <taxon>Caudoviricetes</taxon>
        <taxon>Peduoviridae</taxon>
        <taxon>Maltschvirus</taxon>
        <taxon>Maltschvirus maltsch</taxon>
    </lineage>
</organism>
<protein>
    <submittedName>
        <fullName evidence="1">Uncharacterized protein</fullName>
    </submittedName>
</protein>
<reference evidence="1" key="1">
    <citation type="submission" date="2020-04" db="EMBL/GenBank/DDBJ databases">
        <authorList>
            <person name="Chiriac C."/>
            <person name="Salcher M."/>
            <person name="Ghai R."/>
            <person name="Kavagutti S V."/>
        </authorList>
    </citation>
    <scope>NUCLEOTIDE SEQUENCE</scope>
</reference>
<name>A0A6J5P7Q2_9CAUD</name>
<gene>
    <name evidence="1" type="ORF">UFOVP820_52</name>
</gene>
<evidence type="ECO:0000313" key="1">
    <source>
        <dbReference type="EMBL" id="CAB4165471.1"/>
    </source>
</evidence>
<sequence>MSRYVRTPSKIFTFDGDTITVTLKPLTALDLAQMSDLSTRAEEVRLMGDVLERNVLSVSGLKDADGNSIDVPTLCREAYFVHLAADIFKSLVELSQPANP</sequence>
<proteinExistence type="predicted"/>
<accession>A0A6J5P7Q2</accession>
<dbReference type="EMBL" id="LR796771">
    <property type="protein sequence ID" value="CAB4165471.1"/>
    <property type="molecule type" value="Genomic_DNA"/>
</dbReference>